<evidence type="ECO:0000313" key="2">
    <source>
        <dbReference type="Proteomes" id="UP000678393"/>
    </source>
</evidence>
<gene>
    <name evidence="1" type="ORF">CUNI_LOCUS4781</name>
</gene>
<comment type="caution">
    <text evidence="1">The sequence shown here is derived from an EMBL/GenBank/DDBJ whole genome shotgun (WGS) entry which is preliminary data.</text>
</comment>
<sequence>ILGENPSIGSSCLQVSVSVLQAQPGSIPVLKPNLYCVAFVVIAIQHMMIIQ</sequence>
<organism evidence="1 2">
    <name type="scientific">Candidula unifasciata</name>
    <dbReference type="NCBI Taxonomy" id="100452"/>
    <lineage>
        <taxon>Eukaryota</taxon>
        <taxon>Metazoa</taxon>
        <taxon>Spiralia</taxon>
        <taxon>Lophotrochozoa</taxon>
        <taxon>Mollusca</taxon>
        <taxon>Gastropoda</taxon>
        <taxon>Heterobranchia</taxon>
        <taxon>Euthyneura</taxon>
        <taxon>Panpulmonata</taxon>
        <taxon>Eupulmonata</taxon>
        <taxon>Stylommatophora</taxon>
        <taxon>Helicina</taxon>
        <taxon>Helicoidea</taxon>
        <taxon>Geomitridae</taxon>
        <taxon>Candidula</taxon>
    </lineage>
</organism>
<name>A0A8S3YQZ2_9EUPU</name>
<accession>A0A8S3YQZ2</accession>
<keyword evidence="2" id="KW-1185">Reference proteome</keyword>
<proteinExistence type="predicted"/>
<evidence type="ECO:0000313" key="1">
    <source>
        <dbReference type="EMBL" id="CAG5119223.1"/>
    </source>
</evidence>
<feature type="non-terminal residue" evidence="1">
    <location>
        <position position="1"/>
    </location>
</feature>
<protein>
    <submittedName>
        <fullName evidence="1">Uncharacterized protein</fullName>
    </submittedName>
</protein>
<dbReference type="Proteomes" id="UP000678393">
    <property type="component" value="Unassembled WGS sequence"/>
</dbReference>
<feature type="non-terminal residue" evidence="1">
    <location>
        <position position="51"/>
    </location>
</feature>
<dbReference type="EMBL" id="CAJHNH020000670">
    <property type="protein sequence ID" value="CAG5119223.1"/>
    <property type="molecule type" value="Genomic_DNA"/>
</dbReference>
<reference evidence="1" key="1">
    <citation type="submission" date="2021-04" db="EMBL/GenBank/DDBJ databases">
        <authorList>
            <consortium name="Molecular Ecology Group"/>
        </authorList>
    </citation>
    <scope>NUCLEOTIDE SEQUENCE</scope>
</reference>
<dbReference type="AlphaFoldDB" id="A0A8S3YQZ2"/>